<proteinExistence type="predicted"/>
<keyword evidence="2" id="KW-1185">Reference proteome</keyword>
<accession>A0ACB8UHJ2</accession>
<dbReference type="EMBL" id="MU274901">
    <property type="protein sequence ID" value="KAI0093519.1"/>
    <property type="molecule type" value="Genomic_DNA"/>
</dbReference>
<comment type="caution">
    <text evidence="1">The sequence shown here is derived from an EMBL/GenBank/DDBJ whole genome shotgun (WGS) entry which is preliminary data.</text>
</comment>
<dbReference type="Proteomes" id="UP001055072">
    <property type="component" value="Unassembled WGS sequence"/>
</dbReference>
<gene>
    <name evidence="1" type="ORF">BDY19DRAFT_881550</name>
</gene>
<protein>
    <submittedName>
        <fullName evidence="1">Uncharacterized protein</fullName>
    </submittedName>
</protein>
<sequence length="238" mass="26889">MSRPKLPARANTSPGSSSRPESRQVSGGSGGGAKRRATEKVRKVKACLKCGESIEDGKWIQMDGAGVMCDRCWKNMYLPKCRRCNLVIEKQAVSSSDGQLKGKYHRDCFNCNTCHKPFPDREFYVFDGKPFCKYHYHEENNSLCAATLCGQPIEGPCAVAHNGDRYHPEHLTCEHPRCSEKLVDYWEVDGRMFCDKHAQGVDEDEDDNYPLSNQRDSMLRATKRRTRFIDLAGLGQTS</sequence>
<reference evidence="1" key="1">
    <citation type="journal article" date="2021" name="Environ. Microbiol.">
        <title>Gene family expansions and transcriptome signatures uncover fungal adaptations to wood decay.</title>
        <authorList>
            <person name="Hage H."/>
            <person name="Miyauchi S."/>
            <person name="Viragh M."/>
            <person name="Drula E."/>
            <person name="Min B."/>
            <person name="Chaduli D."/>
            <person name="Navarro D."/>
            <person name="Favel A."/>
            <person name="Norest M."/>
            <person name="Lesage-Meessen L."/>
            <person name="Balint B."/>
            <person name="Merenyi Z."/>
            <person name="de Eugenio L."/>
            <person name="Morin E."/>
            <person name="Martinez A.T."/>
            <person name="Baldrian P."/>
            <person name="Stursova M."/>
            <person name="Martinez M.J."/>
            <person name="Novotny C."/>
            <person name="Magnuson J.K."/>
            <person name="Spatafora J.W."/>
            <person name="Maurice S."/>
            <person name="Pangilinan J."/>
            <person name="Andreopoulos W."/>
            <person name="LaButti K."/>
            <person name="Hundley H."/>
            <person name="Na H."/>
            <person name="Kuo A."/>
            <person name="Barry K."/>
            <person name="Lipzen A."/>
            <person name="Henrissat B."/>
            <person name="Riley R."/>
            <person name="Ahrendt S."/>
            <person name="Nagy L.G."/>
            <person name="Grigoriev I.V."/>
            <person name="Martin F."/>
            <person name="Rosso M.N."/>
        </authorList>
    </citation>
    <scope>NUCLEOTIDE SEQUENCE</scope>
    <source>
        <strain evidence="1">CBS 384.51</strain>
    </source>
</reference>
<organism evidence="1 2">
    <name type="scientific">Irpex rosettiformis</name>
    <dbReference type="NCBI Taxonomy" id="378272"/>
    <lineage>
        <taxon>Eukaryota</taxon>
        <taxon>Fungi</taxon>
        <taxon>Dikarya</taxon>
        <taxon>Basidiomycota</taxon>
        <taxon>Agaricomycotina</taxon>
        <taxon>Agaricomycetes</taxon>
        <taxon>Polyporales</taxon>
        <taxon>Irpicaceae</taxon>
        <taxon>Irpex</taxon>
    </lineage>
</organism>
<evidence type="ECO:0000313" key="1">
    <source>
        <dbReference type="EMBL" id="KAI0093519.1"/>
    </source>
</evidence>
<name>A0ACB8UHJ2_9APHY</name>
<evidence type="ECO:0000313" key="2">
    <source>
        <dbReference type="Proteomes" id="UP001055072"/>
    </source>
</evidence>